<dbReference type="SMART" id="SM01216">
    <property type="entry name" value="Fmp27_WPPW"/>
    <property type="match status" value="1"/>
</dbReference>
<dbReference type="SMART" id="SM01214">
    <property type="entry name" value="Fmp27_GFWDK"/>
    <property type="match status" value="1"/>
</dbReference>
<feature type="domain" description="FMP27 WPPW motif-containing RBG unit" evidence="3">
    <location>
        <begin position="1675"/>
        <end position="2140"/>
    </location>
</feature>
<dbReference type="OrthoDB" id="1562405at2759"/>
<dbReference type="InterPro" id="IPR019449">
    <property type="entry name" value="FMP27_WPPW_RBG"/>
</dbReference>
<feature type="domain" description="FMP27 SW motif-containing RBG unit" evidence="2">
    <location>
        <begin position="1134"/>
        <end position="1237"/>
    </location>
</feature>
<sequence>MYAPHIPTYVIVTFITCLIIKYTIKALTGINITYFNPIKCKFGVIYKDIVHIEGIQIIPLQKKIIASGINILNVSALQKAPKKSTNVGSNNKDVKEDTKIIPPWINNYFGIISRLFDGFQIALNRIDVREFNVKILAIVFVLGLDNKLNQISSYLLLKKISWNDDILLSDSLLSTKANIAFDTAIPLYEISTDFKFGKVELPMETIYNIQRQSHKEIVKREGQIKLEDIEDCVKQIINFSRKASNILDHINELNVTMDKFLVKDFAITTHPKLREITQYLSYYISLSNFTFNATRFQNEMPGYKLIFEPDDKPFKFSTTLSRLNICLNIIRKDTKPTLVKFFEIPNISLFGESNLLSQKFVHNYGDTFENAVCNLKGHISSPTVDIDVLNLSFYKSFLNNIKVFTQTFSNEPIRFNCSDKADTPFHRAKHVLISYFKSFFPSINMKFILEDPKVVLMDSDNLIICKLSTLMLNYQSKRSIISSDEKKTEILYDTKTYLELLDLSLKHTVSHGDYSNTIFKVDSIALEHEATLSPNLFFSLHGDLDTLEIDFSELPTMVMLNKMMRKLDCQILTVEQYYFRPLYEKFASLINTCENQCSIISKSHENEPIEQISPSDFLFLPLPEVFDYVKFDFRNLKISLGARSVFMPPAVFSSTEAQSSHDLVDGKLRKFICKMDYLGVALFGNYTQWKNKISGSHASMVRSGHSATDYKSYTHETGGLDDISTSESTDVGYLWNFNLLINDITCCVIGETPSSKNELTSRTVTKFSVLSVRVFPEVESFSATDEQKKVIIQIDNKRIKSIFCLLNFFLVISGIHTIHQIFSDDLQEQRRESWAKKYLLAMAQSKRKSCNILWNQLKDLIEINFSSELFNQVMSLPNGLKIRLDSLTTFATIKNFNDITITGEYFRILLESPTKPCTWERMIVIKKFSVKANIKEVKELSNESTFETFQGLPPSIVLENESWHFSVPYKFEIHRLIDNFSTIIKSMRQMLYSFKTSKNNLIIFPHEVKTATFPKIKLKSRRYMLSIADDPFEAKMNMIFQIGLQEQRSRLAKLNKFNDELSKKINGRASSATSISEILKERRMNPSKYDKLRGKKSRKGTSGVYQVPLFSNPFNNEQSINSELNDFLNEEHEREFDNLLANISTSWIRRVKDFKTKRHADFKKNFAYIWGNLDFSKLPPDANKNVKAFVEHPFLSNLIMENVDVEIAKPSCGAQGVPDFIHTVGKGVPKDTKYSIMIPMYIDAKFSEVRWHLRDYPLPFINVPPLSPSQSKERQALRVHGDLVICEDLVKSDHELRAVFVPLVPSIVLENTDRYYSLLVPRTVTSLKFYTDLKFDIFSKGITQINIGSSYQPAIQQVMQCLENISKPPLDPSKKTGFWDKARYLFHGRVNISWKSKARFEVALKGSKSPYKISGRHAGFIVGFGGTVNLNCNEDDKDPKKFLSCSADEMYFSIPNFLAKPLLVWSRPSEQSVFFANKNYTNLQEYASFYYLLNNEAAKNESREILKMSAAYIEKTGIKITGGMQFNLGIVFERLISGKNERTFDFRKHYDVRLTNPIYVKDKGSHDSYANFRSQFIHMSFTLLSKSDSAYNAMQLSPTSLGVFFDWWKTFSGNFPVRRGKLFDFRANAPKFGEHLYTISYHADVKPLFITHMVHNTDVDRFPRKNFSKFVEFTGVKGRAAHFILDLHQRKEVLTAYNKEMNVRKKVQKLKFLEGDVILHGIDIRVIRGELERLKYVEQKEDARYKIFDNDMAWLDLTDFKEAFFIDPELYLPNIEIKPFAYAPRFIYQKRASYGDKFQVNPNTYEPIKPFRNDISHACVLGQRVDIPSETLDNRISQLSEFRSTWETRLDEELMKPSNEQNKLKIKDYETLVHKAKVSLESVDLLLDDLSALCYERDVSTSAQRTYTMPTVQLLDRSSVTKKSFENRYFIINMLLKWNESVRDVIFRYMYLLTLSNEFASLASQKTLHVFEDMLQHKTSSEWKPGMQPAKEKPIEKKTFKNNFNDYPNKTPDIKTIFEMFENELLELPVTLDHIIHKNNFIQFIIPQIQLTTEDDPDSCVIVTAPNVISQMISFEPKLFENIYYQDRFMKRNGLIANNANAFIFNKQNFKNKYELFFDMSSYGQVKGAEWPPWLGVEIGFQPDQLESDMLIKDFSTMIKLQKISQFSSVYEIIKDTLHNETTGFLPRITLSVTSKEFAAVYKMITNLILFYKDTEKVELNHKIEKLSIGYDINNIPKLKRLMHDLCTNQYRLKLLENKYVFRRNLLDEVDTVDYINIYHERRNHLLRLYMLSKILESNSSAIMDTLYENEYYYNDSSERSKTTNFKISEIILHLMNDNDGAFDGTTKIPFLDIAIANLDFSKKELGDGFNSNRLLVQMMQVFNLEIPSAYHNLIGPYFGESKKRKMTTYDPSPLIDIKWELNNPVGGIRVIKFAESKLAGLSLHLEEEMYHKILKWLSMEELLKSDEQEKGEDDNVEETDENNSDTISNMIISEIDIVAKGSNPDFNEMIHRSTDYMIVEQMVINNFKLCISYKGKGKRRLVNVSDFVFTFPHLVFSNQTLRFKDILLTIRKVLIKVLLKHTGKFIGNKLKSSSSSSIRQENGVKGPALRQLAEYRTYTKVEDLL</sequence>
<evidence type="ECO:0000259" key="3">
    <source>
        <dbReference type="SMART" id="SM01216"/>
    </source>
</evidence>
<dbReference type="GeneID" id="13887109"/>
<dbReference type="PANTHER" id="PTHR15678:SF15">
    <property type="entry name" value="PROTEIN FMP27, MITOCHONDRIAL"/>
    <property type="match status" value="1"/>
</dbReference>
<dbReference type="FunCoup" id="H2AMZ8">
    <property type="interactions" value="526"/>
</dbReference>
<dbReference type="STRING" id="1071382.H2AMZ8"/>
<dbReference type="SMART" id="SM01215">
    <property type="entry name" value="Fmp27_SW"/>
    <property type="match status" value="1"/>
</dbReference>
<dbReference type="GO" id="GO:0044233">
    <property type="term" value="C:mitochondria-associated endoplasmic reticulum membrane contact site"/>
    <property type="evidence" value="ECO:0007669"/>
    <property type="project" value="EnsemblFungi"/>
</dbReference>
<reference evidence="4 5" key="1">
    <citation type="journal article" date="2011" name="Proc. Natl. Acad. Sci. U.S.A.">
        <title>Evolutionary erosion of yeast sex chromosomes by mating-type switching accidents.</title>
        <authorList>
            <person name="Gordon J.L."/>
            <person name="Armisen D."/>
            <person name="Proux-Wera E."/>
            <person name="Oheigeartaigh S.S."/>
            <person name="Byrne K.P."/>
            <person name="Wolfe K.H."/>
        </authorList>
    </citation>
    <scope>NUCLEOTIDE SEQUENCE [LARGE SCALE GENOMIC DNA]</scope>
    <source>
        <strain evidence="5">ATCC 22294 / BCRC 22015 / CBS 2517 / CECT 1963 / NBRC 1671 / NRRL Y-8276</strain>
    </source>
</reference>
<dbReference type="PANTHER" id="PTHR15678">
    <property type="entry name" value="ANTIGEN MLAA-22-RELATED"/>
    <property type="match status" value="1"/>
</dbReference>
<dbReference type="RefSeq" id="XP_003954883.1">
    <property type="nucleotide sequence ID" value="XM_003954834.1"/>
</dbReference>
<dbReference type="InParanoid" id="H2AMZ8"/>
<dbReference type="InterPro" id="IPR019415">
    <property type="entry name" value="FMP27_SW_RBG"/>
</dbReference>
<name>H2AMZ8_KAZAF</name>
<dbReference type="KEGG" id="kaf:KAFR_0A03130"/>
<proteinExistence type="predicted"/>
<gene>
    <name evidence="4" type="primary">KAFR0A03130</name>
    <name evidence="4" type="ORF">KAFR_0A03130</name>
</gene>
<dbReference type="eggNOG" id="KOG1910">
    <property type="taxonomic scope" value="Eukaryota"/>
</dbReference>
<accession>H2AMZ8</accession>
<evidence type="ECO:0000313" key="5">
    <source>
        <dbReference type="Proteomes" id="UP000005220"/>
    </source>
</evidence>
<dbReference type="InterPro" id="IPR045167">
    <property type="entry name" value="Hobbit"/>
</dbReference>
<keyword evidence="5" id="KW-1185">Reference proteome</keyword>
<dbReference type="GO" id="GO:0140268">
    <property type="term" value="C:endoplasmic reticulum-plasma membrane contact site"/>
    <property type="evidence" value="ECO:0007669"/>
    <property type="project" value="EnsemblFungi"/>
</dbReference>
<dbReference type="EMBL" id="HE650821">
    <property type="protein sequence ID" value="CCF55748.1"/>
    <property type="molecule type" value="Genomic_DNA"/>
</dbReference>
<evidence type="ECO:0000259" key="2">
    <source>
        <dbReference type="SMART" id="SM01215"/>
    </source>
</evidence>
<dbReference type="Proteomes" id="UP000005220">
    <property type="component" value="Chromosome 1"/>
</dbReference>
<dbReference type="HOGENOM" id="CLU_000740_0_0_1"/>
<protein>
    <submittedName>
        <fullName evidence="4">Uncharacterized protein</fullName>
    </submittedName>
</protein>
<dbReference type="Pfam" id="PF10344">
    <property type="entry name" value="Hobbit"/>
    <property type="match status" value="1"/>
</dbReference>
<feature type="domain" description="FMP27/BLTP2/Hobbit GFWDK motif-containing RBG unit" evidence="1">
    <location>
        <begin position="1255"/>
        <end position="1413"/>
    </location>
</feature>
<dbReference type="InterPro" id="IPR019441">
    <property type="entry name" value="FMP27/BLTP2/Hobbit_GFWDK_RBG"/>
</dbReference>
<evidence type="ECO:0000313" key="4">
    <source>
        <dbReference type="EMBL" id="CCF55748.1"/>
    </source>
</evidence>
<organism evidence="4 5">
    <name type="scientific">Kazachstania africana (strain ATCC 22294 / BCRC 22015 / CBS 2517 / CECT 1963 / NBRC 1671 / NRRL Y-8276)</name>
    <name type="common">Yeast</name>
    <name type="synonym">Kluyveromyces africanus</name>
    <dbReference type="NCBI Taxonomy" id="1071382"/>
    <lineage>
        <taxon>Eukaryota</taxon>
        <taxon>Fungi</taxon>
        <taxon>Dikarya</taxon>
        <taxon>Ascomycota</taxon>
        <taxon>Saccharomycotina</taxon>
        <taxon>Saccharomycetes</taxon>
        <taxon>Saccharomycetales</taxon>
        <taxon>Saccharomycetaceae</taxon>
        <taxon>Kazachstania</taxon>
    </lineage>
</organism>
<evidence type="ECO:0000259" key="1">
    <source>
        <dbReference type="SMART" id="SM01214"/>
    </source>
</evidence>